<protein>
    <submittedName>
        <fullName evidence="2">Uncharacterized protein</fullName>
    </submittedName>
</protein>
<proteinExistence type="predicted"/>
<accession>A0A9Q0MC39</accession>
<dbReference type="EMBL" id="JAPWDV010000001">
    <property type="protein sequence ID" value="KAJ6221742.1"/>
    <property type="molecule type" value="Genomic_DNA"/>
</dbReference>
<comment type="caution">
    <text evidence="2">The sequence shown here is derived from an EMBL/GenBank/DDBJ whole genome shotgun (WGS) entry which is preliminary data.</text>
</comment>
<feature type="transmembrane region" description="Helical" evidence="1">
    <location>
        <begin position="308"/>
        <end position="329"/>
    </location>
</feature>
<evidence type="ECO:0000313" key="2">
    <source>
        <dbReference type="EMBL" id="KAJ6221742.1"/>
    </source>
</evidence>
<keyword evidence="1" id="KW-0472">Membrane</keyword>
<keyword evidence="3" id="KW-1185">Reference proteome</keyword>
<keyword evidence="1" id="KW-0812">Transmembrane</keyword>
<gene>
    <name evidence="2" type="ORF">RDWZM_000287</name>
</gene>
<name>A0A9Q0MC39_BLOTA</name>
<organism evidence="2 3">
    <name type="scientific">Blomia tropicalis</name>
    <name type="common">Mite</name>
    <dbReference type="NCBI Taxonomy" id="40697"/>
    <lineage>
        <taxon>Eukaryota</taxon>
        <taxon>Metazoa</taxon>
        <taxon>Ecdysozoa</taxon>
        <taxon>Arthropoda</taxon>
        <taxon>Chelicerata</taxon>
        <taxon>Arachnida</taxon>
        <taxon>Acari</taxon>
        <taxon>Acariformes</taxon>
        <taxon>Sarcoptiformes</taxon>
        <taxon>Astigmata</taxon>
        <taxon>Glycyphagoidea</taxon>
        <taxon>Echimyopodidae</taxon>
        <taxon>Blomia</taxon>
    </lineage>
</organism>
<dbReference type="Proteomes" id="UP001142055">
    <property type="component" value="Chromosome 1"/>
</dbReference>
<reference evidence="2" key="1">
    <citation type="submission" date="2022-12" db="EMBL/GenBank/DDBJ databases">
        <title>Genome assemblies of Blomia tropicalis.</title>
        <authorList>
            <person name="Cui Y."/>
        </authorList>
    </citation>
    <scope>NUCLEOTIDE SEQUENCE</scope>
    <source>
        <tissue evidence="2">Adult mites</tissue>
    </source>
</reference>
<dbReference type="AlphaFoldDB" id="A0A9Q0MC39"/>
<evidence type="ECO:0000256" key="1">
    <source>
        <dbReference type="SAM" id="Phobius"/>
    </source>
</evidence>
<evidence type="ECO:0000313" key="3">
    <source>
        <dbReference type="Proteomes" id="UP001142055"/>
    </source>
</evidence>
<sequence length="378" mass="44404">MIETNLLYIIHWRQLNTTTDKLTIGYSRNNFIRWDEVPWLRKSINKLKNGVHQLAYELILFQMIPCLNSNQCQPNSTLHHMIIENTLNRQNEHLYWYEKVDRSIWYYSRSKLSHIPKHYHLISDGHNRSYVFTLSNELEGNSNIDNPVLIILPDRDITTPYWFVLKMDQSKTNLEFALQGKSDFMTYQTTNDTTTFVNQLPFGFIYQHKVYLLFENLVYIFPFVDLSNKYTILNFNGRSFHPIVPLIVKRLNQFIQCSPIRAARSVDANMAMTLESESTTRNVTSETLSSNDTRIKLYYPNEIRTITIIWVLLIIYMVIILAISVRIFLKEPYNVISEQRELPTMSPKRNANSYTSITILSKTITTNSTSSQNNVNSR</sequence>
<keyword evidence="1" id="KW-1133">Transmembrane helix</keyword>